<comment type="caution">
    <text evidence="1">The sequence shown here is derived from an EMBL/GenBank/DDBJ whole genome shotgun (WGS) entry which is preliminary data.</text>
</comment>
<reference evidence="1" key="1">
    <citation type="thesis" date="2020" institute="ProQuest LLC" country="789 East Eisenhower Parkway, Ann Arbor, MI, USA">
        <title>Comparative Genomics and Chromosome Evolution.</title>
        <authorList>
            <person name="Mudd A.B."/>
        </authorList>
    </citation>
    <scope>NUCLEOTIDE SEQUENCE</scope>
    <source>
        <strain evidence="1">1538</strain>
        <tissue evidence="1">Blood</tissue>
    </source>
</reference>
<keyword evidence="2" id="KW-1185">Reference proteome</keyword>
<protein>
    <submittedName>
        <fullName evidence="1">Uncharacterized protein</fullName>
    </submittedName>
</protein>
<sequence length="81" mass="9090">MEPVKPTTRSVVLQYYQVAVHVSIRVTCQWQMKPAVGPYWLGRIHGPCVAAHFGPPYVKPCLLSLKSTSKFEELAVICHLP</sequence>
<organism evidence="1 2">
    <name type="scientific">Pyxicephalus adspersus</name>
    <name type="common">African bullfrog</name>
    <dbReference type="NCBI Taxonomy" id="30357"/>
    <lineage>
        <taxon>Eukaryota</taxon>
        <taxon>Metazoa</taxon>
        <taxon>Chordata</taxon>
        <taxon>Craniata</taxon>
        <taxon>Vertebrata</taxon>
        <taxon>Euteleostomi</taxon>
        <taxon>Amphibia</taxon>
        <taxon>Batrachia</taxon>
        <taxon>Anura</taxon>
        <taxon>Neobatrachia</taxon>
        <taxon>Ranoidea</taxon>
        <taxon>Pyxicephalidae</taxon>
        <taxon>Pyxicephalinae</taxon>
        <taxon>Pyxicephalus</taxon>
    </lineage>
</organism>
<dbReference type="EMBL" id="DYDO01000005">
    <property type="protein sequence ID" value="DBA25070.1"/>
    <property type="molecule type" value="Genomic_DNA"/>
</dbReference>
<name>A0AAV3AJ70_PYXAD</name>
<dbReference type="Proteomes" id="UP001181693">
    <property type="component" value="Unassembled WGS sequence"/>
</dbReference>
<dbReference type="AlphaFoldDB" id="A0AAV3AJ70"/>
<proteinExistence type="predicted"/>
<evidence type="ECO:0000313" key="2">
    <source>
        <dbReference type="Proteomes" id="UP001181693"/>
    </source>
</evidence>
<evidence type="ECO:0000313" key="1">
    <source>
        <dbReference type="EMBL" id="DBA25070.1"/>
    </source>
</evidence>
<accession>A0AAV3AJ70</accession>
<gene>
    <name evidence="1" type="ORF">GDO54_012643</name>
</gene>